<keyword evidence="11 13" id="KW-0030">Aminoacyl-tRNA synthetase</keyword>
<dbReference type="InterPro" id="IPR012947">
    <property type="entry name" value="tRNA_SAD"/>
</dbReference>
<dbReference type="PANTHER" id="PTHR11451:SF44">
    <property type="entry name" value="THREONINE--TRNA LIGASE, CHLOROPLASTIC_MITOCHONDRIAL 2"/>
    <property type="match status" value="1"/>
</dbReference>
<dbReference type="Pfam" id="PF02824">
    <property type="entry name" value="TGS"/>
    <property type="match status" value="1"/>
</dbReference>
<dbReference type="GO" id="GO:0005524">
    <property type="term" value="F:ATP binding"/>
    <property type="evidence" value="ECO:0007669"/>
    <property type="project" value="UniProtKB-UniRule"/>
</dbReference>
<dbReference type="SUPFAM" id="SSF81271">
    <property type="entry name" value="TGS-like"/>
    <property type="match status" value="1"/>
</dbReference>
<dbReference type="FunFam" id="3.40.50.800:FF:000001">
    <property type="entry name" value="Threonine--tRNA ligase"/>
    <property type="match status" value="1"/>
</dbReference>
<feature type="region of interest" description="Catalytic" evidence="13">
    <location>
        <begin position="246"/>
        <end position="537"/>
    </location>
</feature>
<dbReference type="FunFam" id="3.30.930.10:FF:000002">
    <property type="entry name" value="Threonine--tRNA ligase"/>
    <property type="match status" value="1"/>
</dbReference>
<dbReference type="PANTHER" id="PTHR11451">
    <property type="entry name" value="THREONINE-TRNA LIGASE"/>
    <property type="match status" value="1"/>
</dbReference>
<dbReference type="InterPro" id="IPR033728">
    <property type="entry name" value="ThrRS_core"/>
</dbReference>
<dbReference type="Gene3D" id="3.30.930.10">
    <property type="entry name" value="Bira Bifunctional Protein, Domain 2"/>
    <property type="match status" value="1"/>
</dbReference>
<dbReference type="GO" id="GO:0005737">
    <property type="term" value="C:cytoplasm"/>
    <property type="evidence" value="ECO:0007669"/>
    <property type="project" value="UniProtKB-SubCell"/>
</dbReference>
<dbReference type="Gene3D" id="3.30.980.10">
    <property type="entry name" value="Threonyl-trna Synthetase, Chain A, domain 2"/>
    <property type="match status" value="1"/>
</dbReference>
<dbReference type="GO" id="GO:0046872">
    <property type="term" value="F:metal ion binding"/>
    <property type="evidence" value="ECO:0007669"/>
    <property type="project" value="UniProtKB-KW"/>
</dbReference>
<feature type="binding site" evidence="13">
    <location>
        <position position="337"/>
    </location>
    <ligand>
        <name>Zn(2+)</name>
        <dbReference type="ChEBI" id="CHEBI:29105"/>
        <note>catalytic</note>
    </ligand>
</feature>
<dbReference type="SMART" id="SM00863">
    <property type="entry name" value="tRNA_SAD"/>
    <property type="match status" value="1"/>
</dbReference>
<dbReference type="EMBL" id="CAADFL010000326">
    <property type="protein sequence ID" value="VFK14549.1"/>
    <property type="molecule type" value="Genomic_DNA"/>
</dbReference>
<evidence type="ECO:0000256" key="4">
    <source>
        <dbReference type="ARBA" id="ARBA00022598"/>
    </source>
</evidence>
<evidence type="ECO:0000256" key="10">
    <source>
        <dbReference type="ARBA" id="ARBA00022917"/>
    </source>
</evidence>
<dbReference type="GO" id="GO:0006435">
    <property type="term" value="P:threonyl-tRNA aminoacylation"/>
    <property type="evidence" value="ECO:0007669"/>
    <property type="project" value="UniProtKB-UniRule"/>
</dbReference>
<dbReference type="SUPFAM" id="SSF55186">
    <property type="entry name" value="ThrRS/AlaRS common domain"/>
    <property type="match status" value="1"/>
</dbReference>
<evidence type="ECO:0000259" key="15">
    <source>
        <dbReference type="PROSITE" id="PS51880"/>
    </source>
</evidence>
<dbReference type="InterPro" id="IPR012676">
    <property type="entry name" value="TGS-like"/>
</dbReference>
<dbReference type="AlphaFoldDB" id="A0A450WBW9"/>
<gene>
    <name evidence="13" type="primary">thrS</name>
    <name evidence="17" type="ORF">BECKFM1743A_GA0114220_103315</name>
    <name evidence="18" type="ORF">BECKFM1743B_GA0114221_103265</name>
    <name evidence="16" type="ORF">BECKFM1743C_GA0114222_103275</name>
</gene>
<dbReference type="InterPro" id="IPR045864">
    <property type="entry name" value="aa-tRNA-synth_II/BPL/LPL"/>
</dbReference>
<keyword evidence="10 13" id="KW-0648">Protein biosynthesis</keyword>
<dbReference type="Pfam" id="PF07973">
    <property type="entry name" value="tRNA_SAD"/>
    <property type="match status" value="1"/>
</dbReference>
<evidence type="ECO:0000256" key="6">
    <source>
        <dbReference type="ARBA" id="ARBA00022741"/>
    </source>
</evidence>
<keyword evidence="8 13" id="KW-0067">ATP-binding</keyword>
<comment type="subunit">
    <text evidence="13">Homodimer.</text>
</comment>
<name>A0A450WBW9_9GAMM</name>
<keyword evidence="6 13" id="KW-0547">Nucleotide-binding</keyword>
<dbReference type="FunFam" id="3.10.20.30:FF:000005">
    <property type="entry name" value="Threonine--tRNA ligase"/>
    <property type="match status" value="1"/>
</dbReference>
<evidence type="ECO:0000256" key="12">
    <source>
        <dbReference type="ARBA" id="ARBA00049515"/>
    </source>
</evidence>
<dbReference type="CDD" id="cd00860">
    <property type="entry name" value="ThrRS_anticodon"/>
    <property type="match status" value="1"/>
</dbReference>
<evidence type="ECO:0000256" key="7">
    <source>
        <dbReference type="ARBA" id="ARBA00022833"/>
    </source>
</evidence>
<feature type="binding site" evidence="13">
    <location>
        <position position="514"/>
    </location>
    <ligand>
        <name>Zn(2+)</name>
        <dbReference type="ChEBI" id="CHEBI:29105"/>
        <note>catalytic</note>
    </ligand>
</feature>
<dbReference type="SUPFAM" id="SSF52954">
    <property type="entry name" value="Class II aaRS ABD-related"/>
    <property type="match status" value="1"/>
</dbReference>
<evidence type="ECO:0000256" key="8">
    <source>
        <dbReference type="ARBA" id="ARBA00022840"/>
    </source>
</evidence>
<dbReference type="Gene3D" id="3.40.50.800">
    <property type="entry name" value="Anticodon-binding domain"/>
    <property type="match status" value="1"/>
</dbReference>
<proteinExistence type="inferred from homology"/>
<dbReference type="Pfam" id="PF00587">
    <property type="entry name" value="tRNA-synt_2b"/>
    <property type="match status" value="1"/>
</dbReference>
<dbReference type="GO" id="GO:0004829">
    <property type="term" value="F:threonine-tRNA ligase activity"/>
    <property type="evidence" value="ECO:0007669"/>
    <property type="project" value="UniProtKB-UniRule"/>
</dbReference>
<keyword evidence="9 13" id="KW-0694">RNA-binding</keyword>
<reference evidence="18" key="1">
    <citation type="submission" date="2019-02" db="EMBL/GenBank/DDBJ databases">
        <authorList>
            <person name="Gruber-Vodicka R. H."/>
            <person name="Seah K. B. B."/>
        </authorList>
    </citation>
    <scope>NUCLEOTIDE SEQUENCE</scope>
    <source>
        <strain evidence="17">BECK_BZ163</strain>
        <strain evidence="18">BECK_BZ164</strain>
        <strain evidence="16">BECK_BZ165</strain>
    </source>
</reference>
<dbReference type="InterPro" id="IPR018163">
    <property type="entry name" value="Thr/Ala-tRNA-synth_IIc_edit"/>
</dbReference>
<keyword evidence="7 13" id="KW-0862">Zinc</keyword>
<dbReference type="CDD" id="cd01667">
    <property type="entry name" value="TGS_ThrRS"/>
    <property type="match status" value="1"/>
</dbReference>
<comment type="subcellular location">
    <subcellularLocation>
        <location evidence="13">Cytoplasm</location>
    </subcellularLocation>
</comment>
<dbReference type="EC" id="6.1.1.3" evidence="13"/>
<evidence type="ECO:0000259" key="14">
    <source>
        <dbReference type="PROSITE" id="PS50862"/>
    </source>
</evidence>
<keyword evidence="4 13" id="KW-0436">Ligase</keyword>
<dbReference type="InterPro" id="IPR004154">
    <property type="entry name" value="Anticodon-bd"/>
</dbReference>
<feature type="binding site" evidence="13">
    <location>
        <position position="388"/>
    </location>
    <ligand>
        <name>Zn(2+)</name>
        <dbReference type="ChEBI" id="CHEBI:29105"/>
        <note>catalytic</note>
    </ligand>
</feature>
<organism evidence="18">
    <name type="scientific">Candidatus Kentrum sp. FM</name>
    <dbReference type="NCBI Taxonomy" id="2126340"/>
    <lineage>
        <taxon>Bacteria</taxon>
        <taxon>Pseudomonadati</taxon>
        <taxon>Pseudomonadota</taxon>
        <taxon>Gammaproteobacteria</taxon>
        <taxon>Candidatus Kentrum</taxon>
    </lineage>
</organism>
<accession>A0A450WBW9</accession>
<keyword evidence="3 13" id="KW-0820">tRNA-binding</keyword>
<dbReference type="InterPro" id="IPR006195">
    <property type="entry name" value="aa-tRNA-synth_II"/>
</dbReference>
<evidence type="ECO:0000256" key="5">
    <source>
        <dbReference type="ARBA" id="ARBA00022723"/>
    </source>
</evidence>
<dbReference type="InterPro" id="IPR012675">
    <property type="entry name" value="Beta-grasp_dom_sf"/>
</dbReference>
<evidence type="ECO:0000256" key="13">
    <source>
        <dbReference type="HAMAP-Rule" id="MF_00184"/>
    </source>
</evidence>
<dbReference type="SUPFAM" id="SSF55681">
    <property type="entry name" value="Class II aaRS and biotin synthetases"/>
    <property type="match status" value="1"/>
</dbReference>
<dbReference type="PROSITE" id="PS51880">
    <property type="entry name" value="TGS"/>
    <property type="match status" value="1"/>
</dbReference>
<evidence type="ECO:0000313" key="16">
    <source>
        <dbReference type="EMBL" id="VFJ62798.1"/>
    </source>
</evidence>
<evidence type="ECO:0000313" key="17">
    <source>
        <dbReference type="EMBL" id="VFJ63384.1"/>
    </source>
</evidence>
<comment type="catalytic activity">
    <reaction evidence="12 13">
        <text>tRNA(Thr) + L-threonine + ATP = L-threonyl-tRNA(Thr) + AMP + diphosphate + H(+)</text>
        <dbReference type="Rhea" id="RHEA:24624"/>
        <dbReference type="Rhea" id="RHEA-COMP:9670"/>
        <dbReference type="Rhea" id="RHEA-COMP:9704"/>
        <dbReference type="ChEBI" id="CHEBI:15378"/>
        <dbReference type="ChEBI" id="CHEBI:30616"/>
        <dbReference type="ChEBI" id="CHEBI:33019"/>
        <dbReference type="ChEBI" id="CHEBI:57926"/>
        <dbReference type="ChEBI" id="CHEBI:78442"/>
        <dbReference type="ChEBI" id="CHEBI:78534"/>
        <dbReference type="ChEBI" id="CHEBI:456215"/>
        <dbReference type="EC" id="6.1.1.3"/>
    </reaction>
</comment>
<dbReference type="HAMAP" id="MF_00184">
    <property type="entry name" value="Thr_tRNA_synth"/>
    <property type="match status" value="1"/>
</dbReference>
<dbReference type="EMBL" id="CAADEZ010000331">
    <property type="protein sequence ID" value="VFJ63384.1"/>
    <property type="molecule type" value="Genomic_DNA"/>
</dbReference>
<protein>
    <recommendedName>
        <fullName evidence="13">Threonine--tRNA ligase</fullName>
        <ecNumber evidence="13">6.1.1.3</ecNumber>
    </recommendedName>
    <alternativeName>
        <fullName evidence="13">Threonyl-tRNA synthetase</fullName>
        <shortName evidence="13">ThrRS</shortName>
    </alternativeName>
</protein>
<feature type="domain" description="Aminoacyl-transfer RNA synthetases class-II family profile" evidence="14">
    <location>
        <begin position="246"/>
        <end position="537"/>
    </location>
</feature>
<dbReference type="PROSITE" id="PS50862">
    <property type="entry name" value="AA_TRNA_LIGASE_II"/>
    <property type="match status" value="1"/>
</dbReference>
<dbReference type="Pfam" id="PF03129">
    <property type="entry name" value="HGTP_anticodon"/>
    <property type="match status" value="1"/>
</dbReference>
<comment type="cofactor">
    <cofactor evidence="13">
        <name>Zn(2+)</name>
        <dbReference type="ChEBI" id="CHEBI:29105"/>
    </cofactor>
    <text evidence="13">Binds 1 zinc ion per subunit.</text>
</comment>
<evidence type="ECO:0000256" key="11">
    <source>
        <dbReference type="ARBA" id="ARBA00023146"/>
    </source>
</evidence>
<evidence type="ECO:0000256" key="2">
    <source>
        <dbReference type="ARBA" id="ARBA00022490"/>
    </source>
</evidence>
<keyword evidence="5 13" id="KW-0479">Metal-binding</keyword>
<dbReference type="InterPro" id="IPR047246">
    <property type="entry name" value="ThrRS_anticodon"/>
</dbReference>
<dbReference type="Gene3D" id="3.30.54.20">
    <property type="match status" value="1"/>
</dbReference>
<keyword evidence="2 13" id="KW-0963">Cytoplasm</keyword>
<comment type="similarity">
    <text evidence="1 13">Belongs to the class-II aminoacyl-tRNA synthetase family.</text>
</comment>
<dbReference type="FunFam" id="3.30.980.10:FF:000005">
    <property type="entry name" value="Threonyl-tRNA synthetase, mitochondrial"/>
    <property type="match status" value="1"/>
</dbReference>
<dbReference type="FunFam" id="3.30.54.20:FF:000002">
    <property type="entry name" value="Threonine--tRNA ligase"/>
    <property type="match status" value="1"/>
</dbReference>
<evidence type="ECO:0000256" key="3">
    <source>
        <dbReference type="ARBA" id="ARBA00022555"/>
    </source>
</evidence>
<dbReference type="NCBIfam" id="TIGR00418">
    <property type="entry name" value="thrS"/>
    <property type="match status" value="1"/>
</dbReference>
<dbReference type="InterPro" id="IPR004095">
    <property type="entry name" value="TGS"/>
</dbReference>
<evidence type="ECO:0000256" key="9">
    <source>
        <dbReference type="ARBA" id="ARBA00022884"/>
    </source>
</evidence>
<evidence type="ECO:0000313" key="18">
    <source>
        <dbReference type="EMBL" id="VFK14549.1"/>
    </source>
</evidence>
<feature type="domain" description="TGS" evidence="15">
    <location>
        <begin position="1"/>
        <end position="65"/>
    </location>
</feature>
<dbReference type="InterPro" id="IPR002320">
    <property type="entry name" value="Thr-tRNA-ligase_IIa"/>
</dbReference>
<sequence length="646" mass="73587">MPVITFPDQTRRNYEGPVTVAAVAASIGPGLAKAALAGEIDGPLNGRLVDLSFPIEEDHTLRIITDRDPEGIDIIRHSTAHLMAQAVKFLYPQAQVTIGPVVEDGFYYDFAFERSFTEEDLSAIETKMAELVAEAWPITREVVPRADAIAFFHHQGEKYKAQIIEGIPGQEPISLYRQGDFVDLCRGPHVPDTGRLRAFRLMKLAGAYWRGDHRNEMLQRIYGTAWPNKKSLDAYLHRLEEAEKRDHRKLGRQQGLFHLQEEAPGMVFWHEKGWIIYRIVENYIRDIIRRNGYREVRTPQVVDRSLWERSGHWDKFGDMIFATHSEHRDYAVKPMNCPCHIQIFNQGLKSYRELPLRLAEFGSCHRNEPSGTLHGLMRVRNFVQDDAHIFCTEDQIQDEVANFIDLVFQVYQHFGFKDVLINLSTRPPMRVGSDEVWDKAEKALELALANKGLDWTLNPGDGAFYGPKVDFSLKDSIGRVWQCGTIQVDFSMPGRLSAQYVAEDGGKRVPVMLHRAILGSLERFIGILIEEHAGRLPVWLAPIQAVVLTITDRQGEYAVKVGQLLDKRGFRVQADLRNEKIGLKIREHTLQRIPYLLIVGDREINQNSVAVRTRNGEDKGQMALAAFIELLDTEVAGQGHDQQRED</sequence>
<dbReference type="Gene3D" id="3.10.20.30">
    <property type="match status" value="1"/>
</dbReference>
<dbReference type="EMBL" id="CAADFA010000327">
    <property type="protein sequence ID" value="VFJ62798.1"/>
    <property type="molecule type" value="Genomic_DNA"/>
</dbReference>
<dbReference type="InterPro" id="IPR002314">
    <property type="entry name" value="aa-tRNA-synt_IIb"/>
</dbReference>
<dbReference type="InterPro" id="IPR036621">
    <property type="entry name" value="Anticodon-bd_dom_sf"/>
</dbReference>
<dbReference type="GO" id="GO:0000049">
    <property type="term" value="F:tRNA binding"/>
    <property type="evidence" value="ECO:0007669"/>
    <property type="project" value="UniProtKB-KW"/>
</dbReference>
<dbReference type="PRINTS" id="PR01047">
    <property type="entry name" value="TRNASYNTHTHR"/>
</dbReference>
<evidence type="ECO:0000256" key="1">
    <source>
        <dbReference type="ARBA" id="ARBA00008226"/>
    </source>
</evidence>
<dbReference type="CDD" id="cd00771">
    <property type="entry name" value="ThrRS_core"/>
    <property type="match status" value="1"/>
</dbReference>